<dbReference type="OrthoDB" id="5595153at2759"/>
<dbReference type="STRING" id="1754190.A0A1Y2FKN0"/>
<keyword evidence="2" id="KW-1185">Reference proteome</keyword>
<reference evidence="1 2" key="1">
    <citation type="submission" date="2016-08" db="EMBL/GenBank/DDBJ databases">
        <title>A Parts List for Fungal Cellulosomes Revealed by Comparative Genomics.</title>
        <authorList>
            <consortium name="DOE Joint Genome Institute"/>
            <person name="Haitjema C.H."/>
            <person name="Gilmore S.P."/>
            <person name="Henske J.K."/>
            <person name="Solomon K.V."/>
            <person name="De Groot R."/>
            <person name="Kuo A."/>
            <person name="Mondo S.J."/>
            <person name="Salamov A.A."/>
            <person name="Labutti K."/>
            <person name="Zhao Z."/>
            <person name="Chiniquy J."/>
            <person name="Barry K."/>
            <person name="Brewer H.M."/>
            <person name="Purvine S.O."/>
            <person name="Wright A.T."/>
            <person name="Boxma B."/>
            <person name="Van Alen T."/>
            <person name="Hackstein J.H."/>
            <person name="Baker S.E."/>
            <person name="Grigoriev I.V."/>
            <person name="O'Malley M.A."/>
        </authorList>
    </citation>
    <scope>NUCLEOTIDE SEQUENCE [LARGE SCALE GENOMIC DNA]</scope>
    <source>
        <strain evidence="1 2">G1</strain>
    </source>
</reference>
<gene>
    <name evidence="1" type="ORF">LY90DRAFT_663555</name>
</gene>
<accession>A0A1Y2FKN0</accession>
<protein>
    <submittedName>
        <fullName evidence="1">Uncharacterized protein</fullName>
    </submittedName>
</protein>
<evidence type="ECO:0000313" key="1">
    <source>
        <dbReference type="EMBL" id="ORY84520.1"/>
    </source>
</evidence>
<proteinExistence type="predicted"/>
<comment type="caution">
    <text evidence="1">The sequence shown here is derived from an EMBL/GenBank/DDBJ whole genome shotgun (WGS) entry which is preliminary data.</text>
</comment>
<dbReference type="AlphaFoldDB" id="A0A1Y2FKN0"/>
<sequence>MSGSYYNRQLTSYLIKQKKFLSFIKNIQNTIETKNYKKEGYTFDSFVKKNWNITKAQIYRYLIAAKILDQLKEFEILPNYERLCRCIAKLAKTPEQVKLLWKTVLDKVSFSYDSLNSNYGSSSSLNESNNNSNVLYISVPVTNGNSSNSTNYYSVSNEQSYIQSIPVTSTNTIYYIVNNTYQQPMMMSPVSPIQSNIIY</sequence>
<dbReference type="EMBL" id="MCOG01000005">
    <property type="protein sequence ID" value="ORY84520.1"/>
    <property type="molecule type" value="Genomic_DNA"/>
</dbReference>
<evidence type="ECO:0000313" key="2">
    <source>
        <dbReference type="Proteomes" id="UP000193920"/>
    </source>
</evidence>
<dbReference type="Proteomes" id="UP000193920">
    <property type="component" value="Unassembled WGS sequence"/>
</dbReference>
<name>A0A1Y2FKN0_9FUNG</name>
<organism evidence="1 2">
    <name type="scientific">Neocallimastix californiae</name>
    <dbReference type="NCBI Taxonomy" id="1754190"/>
    <lineage>
        <taxon>Eukaryota</taxon>
        <taxon>Fungi</taxon>
        <taxon>Fungi incertae sedis</taxon>
        <taxon>Chytridiomycota</taxon>
        <taxon>Chytridiomycota incertae sedis</taxon>
        <taxon>Neocallimastigomycetes</taxon>
        <taxon>Neocallimastigales</taxon>
        <taxon>Neocallimastigaceae</taxon>
        <taxon>Neocallimastix</taxon>
    </lineage>
</organism>